<proteinExistence type="predicted"/>
<dbReference type="Proteomes" id="UP001066276">
    <property type="component" value="Chromosome 7"/>
</dbReference>
<gene>
    <name evidence="2" type="ORF">NDU88_007317</name>
</gene>
<organism evidence="2 3">
    <name type="scientific">Pleurodeles waltl</name>
    <name type="common">Iberian ribbed newt</name>
    <dbReference type="NCBI Taxonomy" id="8319"/>
    <lineage>
        <taxon>Eukaryota</taxon>
        <taxon>Metazoa</taxon>
        <taxon>Chordata</taxon>
        <taxon>Craniata</taxon>
        <taxon>Vertebrata</taxon>
        <taxon>Euteleostomi</taxon>
        <taxon>Amphibia</taxon>
        <taxon>Batrachia</taxon>
        <taxon>Caudata</taxon>
        <taxon>Salamandroidea</taxon>
        <taxon>Salamandridae</taxon>
        <taxon>Pleurodelinae</taxon>
        <taxon>Pleurodeles</taxon>
    </lineage>
</organism>
<accession>A0AAV7PTP5</accession>
<name>A0AAV7PTP5_PLEWA</name>
<comment type="caution">
    <text evidence="2">The sequence shown here is derived from an EMBL/GenBank/DDBJ whole genome shotgun (WGS) entry which is preliminary data.</text>
</comment>
<dbReference type="AlphaFoldDB" id="A0AAV7PTP5"/>
<evidence type="ECO:0000256" key="1">
    <source>
        <dbReference type="SAM" id="MobiDB-lite"/>
    </source>
</evidence>
<keyword evidence="3" id="KW-1185">Reference proteome</keyword>
<evidence type="ECO:0000313" key="3">
    <source>
        <dbReference type="Proteomes" id="UP001066276"/>
    </source>
</evidence>
<evidence type="ECO:0000313" key="2">
    <source>
        <dbReference type="EMBL" id="KAJ1128945.1"/>
    </source>
</evidence>
<sequence length="86" mass="9257">MNGADLGRVARFQTLVAKTDVKKIMGPRQSSGLDKPVRKRGSNGGSGRPHCGLKADRVLIAIYLGIEEQTPPPTLHSVLPPQWDLG</sequence>
<feature type="region of interest" description="Disordered" evidence="1">
    <location>
        <begin position="26"/>
        <end position="50"/>
    </location>
</feature>
<protein>
    <submittedName>
        <fullName evidence="2">Uncharacterized protein</fullName>
    </submittedName>
</protein>
<reference evidence="2" key="1">
    <citation type="journal article" date="2022" name="bioRxiv">
        <title>Sequencing and chromosome-scale assembly of the giantPleurodeles waltlgenome.</title>
        <authorList>
            <person name="Brown T."/>
            <person name="Elewa A."/>
            <person name="Iarovenko S."/>
            <person name="Subramanian E."/>
            <person name="Araus A.J."/>
            <person name="Petzold A."/>
            <person name="Susuki M."/>
            <person name="Suzuki K.-i.T."/>
            <person name="Hayashi T."/>
            <person name="Toyoda A."/>
            <person name="Oliveira C."/>
            <person name="Osipova E."/>
            <person name="Leigh N.D."/>
            <person name="Simon A."/>
            <person name="Yun M.H."/>
        </authorList>
    </citation>
    <scope>NUCLEOTIDE SEQUENCE</scope>
    <source>
        <strain evidence="2">20211129_DDA</strain>
        <tissue evidence="2">Liver</tissue>
    </source>
</reference>
<dbReference type="EMBL" id="JANPWB010000011">
    <property type="protein sequence ID" value="KAJ1128945.1"/>
    <property type="molecule type" value="Genomic_DNA"/>
</dbReference>